<dbReference type="Proteomes" id="UP000252558">
    <property type="component" value="Unassembled WGS sequence"/>
</dbReference>
<dbReference type="PANTHER" id="PTHR43684:SF1">
    <property type="entry name" value="ENOYL-COA DELTA ISOMERASE 2"/>
    <property type="match status" value="1"/>
</dbReference>
<keyword evidence="4" id="KW-0456">Lyase</keyword>
<keyword evidence="3" id="KW-0413">Isomerase</keyword>
<proteinExistence type="predicted"/>
<dbReference type="InterPro" id="IPR029045">
    <property type="entry name" value="ClpP/crotonase-like_dom_sf"/>
</dbReference>
<keyword evidence="2" id="KW-0576">Peroxisome</keyword>
<dbReference type="InterPro" id="IPR051053">
    <property type="entry name" value="ECH/Chromodomain_protein"/>
</dbReference>
<dbReference type="PANTHER" id="PTHR43684">
    <property type="match status" value="1"/>
</dbReference>
<protein>
    <submittedName>
        <fullName evidence="4">Enoyl-CoA hydratase</fullName>
        <ecNumber evidence="4">4.2.1.17</ecNumber>
    </submittedName>
</protein>
<evidence type="ECO:0000256" key="2">
    <source>
        <dbReference type="ARBA" id="ARBA00023140"/>
    </source>
</evidence>
<dbReference type="InterPro" id="IPR001753">
    <property type="entry name" value="Enoyl-CoA_hydra/iso"/>
</dbReference>
<dbReference type="EMBL" id="QPID01000002">
    <property type="protein sequence ID" value="RCU51586.1"/>
    <property type="molecule type" value="Genomic_DNA"/>
</dbReference>
<dbReference type="SUPFAM" id="SSF52096">
    <property type="entry name" value="ClpP/crotonase"/>
    <property type="match status" value="1"/>
</dbReference>
<evidence type="ECO:0000313" key="4">
    <source>
        <dbReference type="EMBL" id="RCU51586.1"/>
    </source>
</evidence>
<comment type="subcellular location">
    <subcellularLocation>
        <location evidence="1">Peroxisome</location>
    </subcellularLocation>
</comment>
<gene>
    <name evidence="4" type="ORF">DU002_03700</name>
</gene>
<evidence type="ECO:0000256" key="1">
    <source>
        <dbReference type="ARBA" id="ARBA00004275"/>
    </source>
</evidence>
<dbReference type="AlphaFoldDB" id="A0A368NN54"/>
<evidence type="ECO:0000313" key="5">
    <source>
        <dbReference type="Proteomes" id="UP000252558"/>
    </source>
</evidence>
<sequence>MSKHITQQVTKGVLILTINRPEKRNALTQDMYQALTDGLEQASKHDDVRAVLIQGSSSCFTAGNDLKDFQSIDQPPEKLPVVQFLRCLLDFDKPLIAAAAGAAVGIGTTLLLHCDLVYAGEDTRFQLPFTHLGLVPEAGSSLLLPQLVGYPRAAELLLLGDAFDAKTAKQMGMINQVLTSKELLPFAKQQAQRIAALPTEAIDASRKLLRQPRRKALRRTLEAELTCFFNALSSKESKRAIKAALKRVSGD</sequence>
<keyword evidence="5" id="KW-1185">Reference proteome</keyword>
<dbReference type="GO" id="GO:0004300">
    <property type="term" value="F:enoyl-CoA hydratase activity"/>
    <property type="evidence" value="ECO:0007669"/>
    <property type="project" value="UniProtKB-EC"/>
</dbReference>
<evidence type="ECO:0000256" key="3">
    <source>
        <dbReference type="ARBA" id="ARBA00023235"/>
    </source>
</evidence>
<dbReference type="EC" id="4.2.1.17" evidence="4"/>
<reference evidence="4 5" key="1">
    <citation type="submission" date="2018-07" db="EMBL/GenBank/DDBJ databases">
        <title>Corallincola holothuriorum sp. nov., a new facultative anaerobe isolated from sea cucumber Apostichopus japonicus.</title>
        <authorList>
            <person name="Xia H."/>
        </authorList>
    </citation>
    <scope>NUCLEOTIDE SEQUENCE [LARGE SCALE GENOMIC DNA]</scope>
    <source>
        <strain evidence="4 5">C4</strain>
    </source>
</reference>
<dbReference type="RefSeq" id="WP_114337015.1">
    <property type="nucleotide sequence ID" value="NZ_QPID01000002.1"/>
</dbReference>
<accession>A0A368NN54</accession>
<comment type="caution">
    <text evidence="4">The sequence shown here is derived from an EMBL/GenBank/DDBJ whole genome shotgun (WGS) entry which is preliminary data.</text>
</comment>
<dbReference type="Gene3D" id="3.90.226.10">
    <property type="entry name" value="2-enoyl-CoA Hydratase, Chain A, domain 1"/>
    <property type="match status" value="1"/>
</dbReference>
<dbReference type="GO" id="GO:0004165">
    <property type="term" value="F:delta(3)-delta(2)-enoyl-CoA isomerase activity"/>
    <property type="evidence" value="ECO:0007669"/>
    <property type="project" value="UniProtKB-ARBA"/>
</dbReference>
<dbReference type="Pfam" id="PF00378">
    <property type="entry name" value="ECH_1"/>
    <property type="match status" value="1"/>
</dbReference>
<dbReference type="CDD" id="cd06558">
    <property type="entry name" value="crotonase-like"/>
    <property type="match status" value="1"/>
</dbReference>
<dbReference type="OrthoDB" id="9797151at2"/>
<organism evidence="4 5">
    <name type="scientific">Corallincola holothuriorum</name>
    <dbReference type="NCBI Taxonomy" id="2282215"/>
    <lineage>
        <taxon>Bacteria</taxon>
        <taxon>Pseudomonadati</taxon>
        <taxon>Pseudomonadota</taxon>
        <taxon>Gammaproteobacteria</taxon>
        <taxon>Alteromonadales</taxon>
        <taxon>Psychromonadaceae</taxon>
        <taxon>Corallincola</taxon>
    </lineage>
</organism>
<name>A0A368NN54_9GAMM</name>